<dbReference type="Proteomes" id="UP000314294">
    <property type="component" value="Unassembled WGS sequence"/>
</dbReference>
<dbReference type="AlphaFoldDB" id="A0A4Z2I1F5"/>
<evidence type="ECO:0000313" key="3">
    <source>
        <dbReference type="Proteomes" id="UP000314294"/>
    </source>
</evidence>
<proteinExistence type="predicted"/>
<sequence>MDAGAVKQSYTMKCDVTWPSGGRHTLSSHFRPFLCIGSYACPQTARNHHKPPFMQPHGALDSQQLSSSQSILLPAVSVNERG</sequence>
<gene>
    <name evidence="2" type="ORF">EYF80_018634</name>
</gene>
<feature type="compositionally biased region" description="Low complexity" evidence="1">
    <location>
        <begin position="62"/>
        <end position="73"/>
    </location>
</feature>
<protein>
    <submittedName>
        <fullName evidence="2">Uncharacterized protein</fullName>
    </submittedName>
</protein>
<comment type="caution">
    <text evidence="2">The sequence shown here is derived from an EMBL/GenBank/DDBJ whole genome shotgun (WGS) entry which is preliminary data.</text>
</comment>
<evidence type="ECO:0000313" key="2">
    <source>
        <dbReference type="EMBL" id="TNN71114.1"/>
    </source>
</evidence>
<dbReference type="EMBL" id="SRLO01000154">
    <property type="protein sequence ID" value="TNN71114.1"/>
    <property type="molecule type" value="Genomic_DNA"/>
</dbReference>
<reference evidence="2 3" key="1">
    <citation type="submission" date="2019-03" db="EMBL/GenBank/DDBJ databases">
        <title>First draft genome of Liparis tanakae, snailfish: a comprehensive survey of snailfish specific genes.</title>
        <authorList>
            <person name="Kim W."/>
            <person name="Song I."/>
            <person name="Jeong J.-H."/>
            <person name="Kim D."/>
            <person name="Kim S."/>
            <person name="Ryu S."/>
            <person name="Song J.Y."/>
            <person name="Lee S.K."/>
        </authorList>
    </citation>
    <scope>NUCLEOTIDE SEQUENCE [LARGE SCALE GENOMIC DNA]</scope>
    <source>
        <tissue evidence="2">Muscle</tissue>
    </source>
</reference>
<keyword evidence="3" id="KW-1185">Reference proteome</keyword>
<accession>A0A4Z2I1F5</accession>
<name>A0A4Z2I1F5_9TELE</name>
<evidence type="ECO:0000256" key="1">
    <source>
        <dbReference type="SAM" id="MobiDB-lite"/>
    </source>
</evidence>
<organism evidence="2 3">
    <name type="scientific">Liparis tanakae</name>
    <name type="common">Tanaka's snailfish</name>
    <dbReference type="NCBI Taxonomy" id="230148"/>
    <lineage>
        <taxon>Eukaryota</taxon>
        <taxon>Metazoa</taxon>
        <taxon>Chordata</taxon>
        <taxon>Craniata</taxon>
        <taxon>Vertebrata</taxon>
        <taxon>Euteleostomi</taxon>
        <taxon>Actinopterygii</taxon>
        <taxon>Neopterygii</taxon>
        <taxon>Teleostei</taxon>
        <taxon>Neoteleostei</taxon>
        <taxon>Acanthomorphata</taxon>
        <taxon>Eupercaria</taxon>
        <taxon>Perciformes</taxon>
        <taxon>Cottioidei</taxon>
        <taxon>Cottales</taxon>
        <taxon>Liparidae</taxon>
        <taxon>Liparis</taxon>
    </lineage>
</organism>
<feature type="region of interest" description="Disordered" evidence="1">
    <location>
        <begin position="46"/>
        <end position="82"/>
    </location>
</feature>